<reference evidence="1 2" key="1">
    <citation type="submission" date="2020-12" db="EMBL/GenBank/DDBJ databases">
        <title>Genome public.</title>
        <authorList>
            <person name="Sun Q."/>
        </authorList>
    </citation>
    <scope>NUCLEOTIDE SEQUENCE [LARGE SCALE GENOMIC DNA]</scope>
    <source>
        <strain evidence="1 2">CCM 8864</strain>
    </source>
</reference>
<protein>
    <submittedName>
        <fullName evidence="1">Uncharacterized protein</fullName>
    </submittedName>
</protein>
<dbReference type="Proteomes" id="UP000625574">
    <property type="component" value="Unassembled WGS sequence"/>
</dbReference>
<comment type="caution">
    <text evidence="1">The sequence shown here is derived from an EMBL/GenBank/DDBJ whole genome shotgun (WGS) entry which is preliminary data.</text>
</comment>
<sequence>MAITIRKTNNAELQKRRRELTDRLEARMTYRDYRDLARLGLLSPEDMQVYEELQRTEFLLGMPRRG</sequence>
<evidence type="ECO:0000313" key="2">
    <source>
        <dbReference type="Proteomes" id="UP000625574"/>
    </source>
</evidence>
<organism evidence="1 2">
    <name type="scientific">Corynebacterium marambiense</name>
    <dbReference type="NCBI Taxonomy" id="2765364"/>
    <lineage>
        <taxon>Bacteria</taxon>
        <taxon>Bacillati</taxon>
        <taxon>Actinomycetota</taxon>
        <taxon>Actinomycetes</taxon>
        <taxon>Mycobacteriales</taxon>
        <taxon>Corynebacteriaceae</taxon>
        <taxon>Corynebacterium</taxon>
    </lineage>
</organism>
<evidence type="ECO:0000313" key="1">
    <source>
        <dbReference type="EMBL" id="MBI9001352.1"/>
    </source>
</evidence>
<accession>A0ABS0VX66</accession>
<dbReference type="EMBL" id="JAEIOT010000011">
    <property type="protein sequence ID" value="MBI9001352.1"/>
    <property type="molecule type" value="Genomic_DNA"/>
</dbReference>
<proteinExistence type="predicted"/>
<keyword evidence="2" id="KW-1185">Reference proteome</keyword>
<dbReference type="RefSeq" id="WP_198736802.1">
    <property type="nucleotide sequence ID" value="NZ_JAEIOT010000011.1"/>
</dbReference>
<gene>
    <name evidence="1" type="ORF">JDV76_10295</name>
</gene>
<name>A0ABS0VX66_9CORY</name>